<organism evidence="8 9">
    <name type="scientific">Daphnia galeata</name>
    <dbReference type="NCBI Taxonomy" id="27404"/>
    <lineage>
        <taxon>Eukaryota</taxon>
        <taxon>Metazoa</taxon>
        <taxon>Ecdysozoa</taxon>
        <taxon>Arthropoda</taxon>
        <taxon>Crustacea</taxon>
        <taxon>Branchiopoda</taxon>
        <taxon>Diplostraca</taxon>
        <taxon>Cladocera</taxon>
        <taxon>Anomopoda</taxon>
        <taxon>Daphniidae</taxon>
        <taxon>Daphnia</taxon>
    </lineage>
</organism>
<gene>
    <name evidence="8" type="ORF">DGAL_LOCUS4558</name>
</gene>
<proteinExistence type="inferred from homology"/>
<evidence type="ECO:0000256" key="2">
    <source>
        <dbReference type="ARBA" id="ARBA00022670"/>
    </source>
</evidence>
<evidence type="ECO:0000256" key="5">
    <source>
        <dbReference type="ARBA" id="ARBA00023157"/>
    </source>
</evidence>
<dbReference type="InterPro" id="IPR001314">
    <property type="entry name" value="Peptidase_S1A"/>
</dbReference>
<keyword evidence="5" id="KW-1015">Disulfide bond</keyword>
<dbReference type="InterPro" id="IPR001254">
    <property type="entry name" value="Trypsin_dom"/>
</dbReference>
<keyword evidence="3" id="KW-0378">Hydrolase</keyword>
<feature type="signal peptide" evidence="6">
    <location>
        <begin position="1"/>
        <end position="21"/>
    </location>
</feature>
<dbReference type="InterPro" id="IPR009003">
    <property type="entry name" value="Peptidase_S1_PA"/>
</dbReference>
<evidence type="ECO:0000313" key="8">
    <source>
        <dbReference type="EMBL" id="CAH0102168.1"/>
    </source>
</evidence>
<keyword evidence="6" id="KW-0732">Signal</keyword>
<keyword evidence="4" id="KW-0720">Serine protease</keyword>
<dbReference type="InterPro" id="IPR043504">
    <property type="entry name" value="Peptidase_S1_PA_chymotrypsin"/>
</dbReference>
<evidence type="ECO:0000256" key="4">
    <source>
        <dbReference type="ARBA" id="ARBA00022825"/>
    </source>
</evidence>
<dbReference type="InterPro" id="IPR050430">
    <property type="entry name" value="Peptidase_S1"/>
</dbReference>
<dbReference type="Pfam" id="PF00089">
    <property type="entry name" value="Trypsin"/>
    <property type="match status" value="1"/>
</dbReference>
<evidence type="ECO:0000256" key="1">
    <source>
        <dbReference type="ARBA" id="ARBA00007664"/>
    </source>
</evidence>
<evidence type="ECO:0000256" key="6">
    <source>
        <dbReference type="SAM" id="SignalP"/>
    </source>
</evidence>
<keyword evidence="9" id="KW-1185">Reference proteome</keyword>
<comment type="similarity">
    <text evidence="1">Belongs to the peptidase S1 family.</text>
</comment>
<sequence length="287" mass="31162">MSKLFLQIFVLMFVSACFVYADSADDETDAIIGGTTVVKGQQKFMALIIRKKGPKTTLCGGTIVSARHVLTAAHCFEETYDSIDVYVANYNNSPFDTTSIRRKVTDVTETSTDIRKHPQFATGDATNPRINDIAILKLERDLTAAELATVSIVQLSNATLSYAGTTGVALGWGVTKSDVGTPISRTLQQVTLNVQDDDLCDALWEALYVKDKHICTFTSKKAACWGDDGGPLMTSTGVQIGITSFNKAKIADGTKPICERGTGFTRVSNYVAWIKENLLDPIDIITP</sequence>
<dbReference type="AlphaFoldDB" id="A0A8J2RFZ6"/>
<evidence type="ECO:0000313" key="9">
    <source>
        <dbReference type="Proteomes" id="UP000789390"/>
    </source>
</evidence>
<dbReference type="PRINTS" id="PR00722">
    <property type="entry name" value="CHYMOTRYPSIN"/>
</dbReference>
<dbReference type="InterPro" id="IPR018114">
    <property type="entry name" value="TRYPSIN_HIS"/>
</dbReference>
<dbReference type="EMBL" id="CAKKLH010000075">
    <property type="protein sequence ID" value="CAH0102168.1"/>
    <property type="molecule type" value="Genomic_DNA"/>
</dbReference>
<dbReference type="PROSITE" id="PS51257">
    <property type="entry name" value="PROKAR_LIPOPROTEIN"/>
    <property type="match status" value="1"/>
</dbReference>
<dbReference type="PROSITE" id="PS00134">
    <property type="entry name" value="TRYPSIN_HIS"/>
    <property type="match status" value="1"/>
</dbReference>
<feature type="domain" description="Peptidase S1" evidence="7">
    <location>
        <begin position="31"/>
        <end position="279"/>
    </location>
</feature>
<dbReference type="CDD" id="cd00190">
    <property type="entry name" value="Tryp_SPc"/>
    <property type="match status" value="1"/>
</dbReference>
<dbReference type="OrthoDB" id="6351204at2759"/>
<reference evidence="8" key="1">
    <citation type="submission" date="2021-11" db="EMBL/GenBank/DDBJ databases">
        <authorList>
            <person name="Schell T."/>
        </authorList>
    </citation>
    <scope>NUCLEOTIDE SEQUENCE</scope>
    <source>
        <strain evidence="8">M5</strain>
    </source>
</reference>
<accession>A0A8J2RFZ6</accession>
<evidence type="ECO:0000259" key="7">
    <source>
        <dbReference type="PROSITE" id="PS50240"/>
    </source>
</evidence>
<dbReference type="PANTHER" id="PTHR24276">
    <property type="entry name" value="POLYSERASE-RELATED"/>
    <property type="match status" value="1"/>
</dbReference>
<dbReference type="GO" id="GO:0004252">
    <property type="term" value="F:serine-type endopeptidase activity"/>
    <property type="evidence" value="ECO:0007669"/>
    <property type="project" value="InterPro"/>
</dbReference>
<dbReference type="SUPFAM" id="SSF50494">
    <property type="entry name" value="Trypsin-like serine proteases"/>
    <property type="match status" value="1"/>
</dbReference>
<dbReference type="GO" id="GO:0006508">
    <property type="term" value="P:proteolysis"/>
    <property type="evidence" value="ECO:0007669"/>
    <property type="project" value="UniProtKB-KW"/>
</dbReference>
<feature type="chain" id="PRO_5035173821" description="Peptidase S1 domain-containing protein" evidence="6">
    <location>
        <begin position="22"/>
        <end position="287"/>
    </location>
</feature>
<evidence type="ECO:0000256" key="3">
    <source>
        <dbReference type="ARBA" id="ARBA00022801"/>
    </source>
</evidence>
<dbReference type="PROSITE" id="PS50240">
    <property type="entry name" value="TRYPSIN_DOM"/>
    <property type="match status" value="1"/>
</dbReference>
<keyword evidence="2" id="KW-0645">Protease</keyword>
<dbReference type="PANTHER" id="PTHR24276:SF98">
    <property type="entry name" value="FI18310P1-RELATED"/>
    <property type="match status" value="1"/>
</dbReference>
<comment type="caution">
    <text evidence="8">The sequence shown here is derived from an EMBL/GenBank/DDBJ whole genome shotgun (WGS) entry which is preliminary data.</text>
</comment>
<protein>
    <recommendedName>
        <fullName evidence="7">Peptidase S1 domain-containing protein</fullName>
    </recommendedName>
</protein>
<dbReference type="Gene3D" id="2.40.10.10">
    <property type="entry name" value="Trypsin-like serine proteases"/>
    <property type="match status" value="1"/>
</dbReference>
<name>A0A8J2RFZ6_9CRUS</name>
<dbReference type="SMART" id="SM00020">
    <property type="entry name" value="Tryp_SPc"/>
    <property type="match status" value="1"/>
</dbReference>
<dbReference type="Proteomes" id="UP000789390">
    <property type="component" value="Unassembled WGS sequence"/>
</dbReference>